<name>A0ABR3WR04_9EURO</name>
<keyword evidence="4 7" id="KW-0378">Hydrolase</keyword>
<comment type="similarity">
    <text evidence="1 7">Belongs to the peptidase M3 family.</text>
</comment>
<dbReference type="Gene3D" id="1.10.1370.10">
    <property type="entry name" value="Neurolysin, domain 3"/>
    <property type="match status" value="1"/>
</dbReference>
<dbReference type="PANTHER" id="PTHR11804">
    <property type="entry name" value="PROTEASE M3 THIMET OLIGOPEPTIDASE-RELATED"/>
    <property type="match status" value="1"/>
</dbReference>
<evidence type="ECO:0000256" key="2">
    <source>
        <dbReference type="ARBA" id="ARBA00022670"/>
    </source>
</evidence>
<evidence type="ECO:0000256" key="3">
    <source>
        <dbReference type="ARBA" id="ARBA00022723"/>
    </source>
</evidence>
<dbReference type="InterPro" id="IPR001567">
    <property type="entry name" value="Pept_M3A_M3B_dom"/>
</dbReference>
<dbReference type="PANTHER" id="PTHR11804:SF84">
    <property type="entry name" value="SACCHAROLYSIN"/>
    <property type="match status" value="1"/>
</dbReference>
<dbReference type="InterPro" id="IPR024077">
    <property type="entry name" value="Neurolysin/TOP_dom2"/>
</dbReference>
<feature type="domain" description="Peptidase M3A/M3B catalytic" evidence="8">
    <location>
        <begin position="215"/>
        <end position="413"/>
    </location>
</feature>
<evidence type="ECO:0000313" key="9">
    <source>
        <dbReference type="EMBL" id="KAL1866087.1"/>
    </source>
</evidence>
<comment type="caution">
    <text evidence="9">The sequence shown here is derived from an EMBL/GenBank/DDBJ whole genome shotgun (WGS) entry which is preliminary data.</text>
</comment>
<keyword evidence="5 7" id="KW-0862">Zinc</keyword>
<evidence type="ECO:0000256" key="1">
    <source>
        <dbReference type="ARBA" id="ARBA00006040"/>
    </source>
</evidence>
<dbReference type="Pfam" id="PF01432">
    <property type="entry name" value="Peptidase_M3"/>
    <property type="match status" value="1"/>
</dbReference>
<keyword evidence="6 7" id="KW-0482">Metalloprotease</keyword>
<organism evidence="9 10">
    <name type="scientific">Paecilomyces lecythidis</name>
    <dbReference type="NCBI Taxonomy" id="3004212"/>
    <lineage>
        <taxon>Eukaryota</taxon>
        <taxon>Fungi</taxon>
        <taxon>Dikarya</taxon>
        <taxon>Ascomycota</taxon>
        <taxon>Pezizomycotina</taxon>
        <taxon>Eurotiomycetes</taxon>
        <taxon>Eurotiomycetidae</taxon>
        <taxon>Eurotiales</taxon>
        <taxon>Thermoascaceae</taxon>
        <taxon>Paecilomyces</taxon>
    </lineage>
</organism>
<dbReference type="Gene3D" id="1.20.1050.40">
    <property type="entry name" value="Endopeptidase. Chain P, domain 1"/>
    <property type="match status" value="1"/>
</dbReference>
<evidence type="ECO:0000313" key="10">
    <source>
        <dbReference type="Proteomes" id="UP001583193"/>
    </source>
</evidence>
<keyword evidence="3 7" id="KW-0479">Metal-binding</keyword>
<proteinExistence type="inferred from homology"/>
<evidence type="ECO:0000256" key="7">
    <source>
        <dbReference type="RuleBase" id="RU003435"/>
    </source>
</evidence>
<dbReference type="InterPro" id="IPR024080">
    <property type="entry name" value="Neurolysin/TOP_N"/>
</dbReference>
<gene>
    <name evidence="9" type="ORF">Plec18167_009179</name>
</gene>
<keyword evidence="2 7" id="KW-0645">Protease</keyword>
<dbReference type="InterPro" id="IPR045090">
    <property type="entry name" value="Pept_M3A_M3B"/>
</dbReference>
<dbReference type="SUPFAM" id="SSF55486">
    <property type="entry name" value="Metalloproteases ('zincins'), catalytic domain"/>
    <property type="match status" value="1"/>
</dbReference>
<accession>A0ABR3WR04</accession>
<evidence type="ECO:0000256" key="6">
    <source>
        <dbReference type="ARBA" id="ARBA00023049"/>
    </source>
</evidence>
<dbReference type="Proteomes" id="UP001583193">
    <property type="component" value="Unassembled WGS sequence"/>
</dbReference>
<keyword evidence="10" id="KW-1185">Reference proteome</keyword>
<evidence type="ECO:0000259" key="8">
    <source>
        <dbReference type="Pfam" id="PF01432"/>
    </source>
</evidence>
<protein>
    <recommendedName>
        <fullName evidence="8">Peptidase M3A/M3B catalytic domain-containing protein</fullName>
    </recommendedName>
</protein>
<evidence type="ECO:0000256" key="5">
    <source>
        <dbReference type="ARBA" id="ARBA00022833"/>
    </source>
</evidence>
<comment type="cofactor">
    <cofactor evidence="7">
        <name>Zn(2+)</name>
        <dbReference type="ChEBI" id="CHEBI:29105"/>
    </cofactor>
    <text evidence="7">Binds 1 zinc ion.</text>
</comment>
<dbReference type="EMBL" id="JAVDPF010000054">
    <property type="protein sequence ID" value="KAL1866087.1"/>
    <property type="molecule type" value="Genomic_DNA"/>
</dbReference>
<sequence>MHKSTPVPPSVDIGPGKLIQIATSLINNVQGAKKRLLDAITTRDATFDNVICALADIENEVKGKVQFLALFQAVSPSPKLRHESSIVVKMVDKAYLELFQDEDVFALVDSVYNSCGDGKLDIEDKKFLDSLHSTFLDNGLGLNEKDKTRFHGISKRLVELRVAFTENLSLHPGYVWKCENELEGLEAGKIQAFPLRPLTGQRGVPLTKSCVNAVLSKCVKPETREEVFIQSQRVFPKNIALFQEIIILRDEGARLLGFKSYAHQQARHKLLKSPESVESMLDELSSYLHPVAKAELEELQSIKPTHGTPFYLWDFDYYHCKMLQDNYLVDHDLISEYFPANITIRRMLNVFGKIFSLKIEGIQSIRDESIWHPDVKVFMVQDIASAAFVGFLYIDIYQREGKYNHAANFNIFPVRKPY</sequence>
<reference evidence="9 10" key="1">
    <citation type="journal article" date="2024" name="IMA Fungus">
        <title>IMA Genome - F19 : A genome assembly and annotation guide to empower mycologists, including annotated draft genome sequences of Ceratocystis pirilliformis, Diaporthe australafricana, Fusarium ophioides, Paecilomyces lecythidis, and Sporothrix stenoceras.</title>
        <authorList>
            <person name="Aylward J."/>
            <person name="Wilson A.M."/>
            <person name="Visagie C.M."/>
            <person name="Spraker J."/>
            <person name="Barnes I."/>
            <person name="Buitendag C."/>
            <person name="Ceriani C."/>
            <person name="Del Mar Angel L."/>
            <person name="du Plessis D."/>
            <person name="Fuchs T."/>
            <person name="Gasser K."/>
            <person name="Kramer D."/>
            <person name="Li W."/>
            <person name="Munsamy K."/>
            <person name="Piso A."/>
            <person name="Price J.L."/>
            <person name="Sonnekus B."/>
            <person name="Thomas C."/>
            <person name="van der Nest A."/>
            <person name="van Dijk A."/>
            <person name="van Heerden A."/>
            <person name="van Vuuren N."/>
            <person name="Yilmaz N."/>
            <person name="Duong T.A."/>
            <person name="van der Merwe N.A."/>
            <person name="Wingfield M.J."/>
            <person name="Wingfield B.D."/>
        </authorList>
    </citation>
    <scope>NUCLEOTIDE SEQUENCE [LARGE SCALE GENOMIC DNA]</scope>
    <source>
        <strain evidence="9 10">CMW 18167</strain>
    </source>
</reference>
<evidence type="ECO:0000256" key="4">
    <source>
        <dbReference type="ARBA" id="ARBA00022801"/>
    </source>
</evidence>